<feature type="domain" description="O-methyltransferase C-terminal" evidence="4">
    <location>
        <begin position="109"/>
        <end position="315"/>
    </location>
</feature>
<evidence type="ECO:0000313" key="6">
    <source>
        <dbReference type="EMBL" id="OKH92783.1"/>
    </source>
</evidence>
<dbReference type="PANTHER" id="PTHR43712">
    <property type="entry name" value="PUTATIVE (AFU_ORTHOLOGUE AFUA_4G14580)-RELATED"/>
    <property type="match status" value="1"/>
</dbReference>
<dbReference type="AlphaFoldDB" id="A0A1Q4V4J8"/>
<dbReference type="Proteomes" id="UP000186455">
    <property type="component" value="Unassembled WGS sequence"/>
</dbReference>
<dbReference type="InterPro" id="IPR001077">
    <property type="entry name" value="COMT_C"/>
</dbReference>
<dbReference type="InterPro" id="IPR029063">
    <property type="entry name" value="SAM-dependent_MTases_sf"/>
</dbReference>
<feature type="domain" description="O-methyltransferase dimerisation" evidence="5">
    <location>
        <begin position="14"/>
        <end position="83"/>
    </location>
</feature>
<dbReference type="PROSITE" id="PS51683">
    <property type="entry name" value="SAM_OMT_II"/>
    <property type="match status" value="1"/>
</dbReference>
<dbReference type="InterPro" id="IPR016461">
    <property type="entry name" value="COMT-like"/>
</dbReference>
<dbReference type="InterPro" id="IPR036388">
    <property type="entry name" value="WH-like_DNA-bd_sf"/>
</dbReference>
<dbReference type="STRING" id="1048205.AB852_23535"/>
<dbReference type="InterPro" id="IPR012967">
    <property type="entry name" value="COMT_dimerisation"/>
</dbReference>
<keyword evidence="2" id="KW-0808">Transferase</keyword>
<dbReference type="Pfam" id="PF08100">
    <property type="entry name" value="Dimerisation"/>
    <property type="match status" value="1"/>
</dbReference>
<keyword evidence="1" id="KW-0489">Methyltransferase</keyword>
<dbReference type="GO" id="GO:0046983">
    <property type="term" value="F:protein dimerization activity"/>
    <property type="evidence" value="ECO:0007669"/>
    <property type="project" value="InterPro"/>
</dbReference>
<reference evidence="6 7" key="1">
    <citation type="submission" date="2015-06" db="EMBL/GenBank/DDBJ databases">
        <title>Cloning and characterization of the uncialamcin biosynthetic gene cluster.</title>
        <authorList>
            <person name="Yan X."/>
            <person name="Huang T."/>
            <person name="Ge H."/>
            <person name="Shen B."/>
        </authorList>
    </citation>
    <scope>NUCLEOTIDE SEQUENCE [LARGE SCALE GENOMIC DNA]</scope>
    <source>
        <strain evidence="6 7">DCA2648</strain>
    </source>
</reference>
<evidence type="ECO:0000256" key="2">
    <source>
        <dbReference type="ARBA" id="ARBA00022679"/>
    </source>
</evidence>
<dbReference type="CDD" id="cd02440">
    <property type="entry name" value="AdoMet_MTases"/>
    <property type="match status" value="1"/>
</dbReference>
<evidence type="ECO:0000259" key="4">
    <source>
        <dbReference type="Pfam" id="PF00891"/>
    </source>
</evidence>
<evidence type="ECO:0000256" key="1">
    <source>
        <dbReference type="ARBA" id="ARBA00022603"/>
    </source>
</evidence>
<dbReference type="GO" id="GO:0008171">
    <property type="term" value="F:O-methyltransferase activity"/>
    <property type="evidence" value="ECO:0007669"/>
    <property type="project" value="InterPro"/>
</dbReference>
<keyword evidence="3" id="KW-0949">S-adenosyl-L-methionine</keyword>
<dbReference type="SUPFAM" id="SSF53335">
    <property type="entry name" value="S-adenosyl-L-methionine-dependent methyltransferases"/>
    <property type="match status" value="1"/>
</dbReference>
<dbReference type="Pfam" id="PF00891">
    <property type="entry name" value="Methyltransf_2"/>
    <property type="match status" value="1"/>
</dbReference>
<evidence type="ECO:0000259" key="5">
    <source>
        <dbReference type="Pfam" id="PF08100"/>
    </source>
</evidence>
<gene>
    <name evidence="6" type="ORF">AB852_23535</name>
</gene>
<protein>
    <recommendedName>
        <fullName evidence="8">Methyltransferase</fullName>
    </recommendedName>
</protein>
<dbReference type="GO" id="GO:0032259">
    <property type="term" value="P:methylation"/>
    <property type="evidence" value="ECO:0007669"/>
    <property type="project" value="UniProtKB-KW"/>
</dbReference>
<organism evidence="6 7">
    <name type="scientific">Streptomyces uncialis</name>
    <dbReference type="NCBI Taxonomy" id="1048205"/>
    <lineage>
        <taxon>Bacteria</taxon>
        <taxon>Bacillati</taxon>
        <taxon>Actinomycetota</taxon>
        <taxon>Actinomycetes</taxon>
        <taxon>Kitasatosporales</taxon>
        <taxon>Streptomycetaceae</taxon>
        <taxon>Streptomyces</taxon>
    </lineage>
</organism>
<dbReference type="Gene3D" id="1.10.287.1350">
    <property type="match status" value="1"/>
</dbReference>
<evidence type="ECO:0000256" key="3">
    <source>
        <dbReference type="ARBA" id="ARBA00022691"/>
    </source>
</evidence>
<dbReference type="EMBL" id="LFBV01000006">
    <property type="protein sequence ID" value="OKH92783.1"/>
    <property type="molecule type" value="Genomic_DNA"/>
</dbReference>
<dbReference type="InterPro" id="IPR036390">
    <property type="entry name" value="WH_DNA-bd_sf"/>
</dbReference>
<proteinExistence type="predicted"/>
<comment type="caution">
    <text evidence="6">The sequence shown here is derived from an EMBL/GenBank/DDBJ whole genome shotgun (WGS) entry which is preliminary data.</text>
</comment>
<dbReference type="PIRSF" id="PIRSF005739">
    <property type="entry name" value="O-mtase"/>
    <property type="match status" value="1"/>
</dbReference>
<evidence type="ECO:0008006" key="8">
    <source>
        <dbReference type="Google" id="ProtNLM"/>
    </source>
</evidence>
<dbReference type="Gene3D" id="3.40.50.150">
    <property type="entry name" value="Vaccinia Virus protein VP39"/>
    <property type="match status" value="1"/>
</dbReference>
<dbReference type="SUPFAM" id="SSF46785">
    <property type="entry name" value="Winged helix' DNA-binding domain"/>
    <property type="match status" value="1"/>
</dbReference>
<name>A0A1Q4V4J8_9ACTN</name>
<evidence type="ECO:0000313" key="7">
    <source>
        <dbReference type="Proteomes" id="UP000186455"/>
    </source>
</evidence>
<sequence length="334" mass="35160">MSPPASDLHLRDAVTGYRRSQVIYAAVKLGVVDALADGPRSAAALARHCGADAAVLPRFLRVLVAEGLLAETAGGGFSLTPHAAPLRSDAPGSLAAWVVTVCEEQFFAWGHVLHTVRTGGSAFEQAFGTGFWQYLREHDTAAAAYDAGMADSIGQARDLVVTGHDFGTARRVADIGGGRGALTAALLDAHPTLHVTLVDLPDVVTRAAGPLGARGWGDRLTLAPADFLDEVPGGHDVHILCRVLADWDDHRARRILTTCRRAMEPGAVLLIAEGLARPADPAGARGLLDLHLLLLIGGRERSADDYRTLLSEAGFTVRGVQDTGRISLIEAVAC</sequence>
<accession>A0A1Q4V4J8</accession>
<keyword evidence="7" id="KW-1185">Reference proteome</keyword>
<dbReference type="PANTHER" id="PTHR43712:SF2">
    <property type="entry name" value="O-METHYLTRANSFERASE CICE"/>
    <property type="match status" value="1"/>
</dbReference>
<dbReference type="Gene3D" id="1.10.10.10">
    <property type="entry name" value="Winged helix-like DNA-binding domain superfamily/Winged helix DNA-binding domain"/>
    <property type="match status" value="1"/>
</dbReference>